<sequence length="398" mass="44011">MSRSDTFTRWAVVSSGEGGGRVTADFFARTENPGIDDRMILLNTNRADIRNTIEGSNVPETLAEKAVMFGSKRGVGNSFVDGRQCAQEDIDDIVSQIENDAGNADAFLYLTTLGGGTGNGSIPYLVNQFGDPTDIDDQRAWMRDGVHITFGIWPYYNEAIQQQFNAVCGLSRLLCREDNSQNADMVLLAANSHIEGDDTVGGSGEYELVNERIVEAVDLLISAGRETQRVIDVEDYVAQPSNISGYHFTPAVTTDENYQIRSLEHMFDRASEATYVPMDVETCRAAYAIVRAPEHLVGDELTTNDVKQAFDSWKRKHGLTGTVGMETLTPKRATGNGVDVLLLLGGFDLNPLVDHAWDQYESHRENLAAGRRLGNERIPKGELDTIEENLRQYMKVNE</sequence>
<reference evidence="3" key="1">
    <citation type="submission" date="2016-10" db="EMBL/GenBank/DDBJ databases">
        <authorList>
            <person name="Varghese N."/>
            <person name="Submissions S."/>
        </authorList>
    </citation>
    <scope>NUCLEOTIDE SEQUENCE [LARGE SCALE GENOMIC DNA]</scope>
    <source>
        <strain evidence="3">CGMCC 1.7736</strain>
    </source>
</reference>
<dbReference type="Gene3D" id="3.40.50.1440">
    <property type="entry name" value="Tubulin/FtsZ, GTPase domain"/>
    <property type="match status" value="1"/>
</dbReference>
<evidence type="ECO:0000313" key="2">
    <source>
        <dbReference type="EMBL" id="SFR45627.1"/>
    </source>
</evidence>
<organism evidence="2 3">
    <name type="scientific">Halogeometricum rufum</name>
    <dbReference type="NCBI Taxonomy" id="553469"/>
    <lineage>
        <taxon>Archaea</taxon>
        <taxon>Methanobacteriati</taxon>
        <taxon>Methanobacteriota</taxon>
        <taxon>Stenosarchaea group</taxon>
        <taxon>Halobacteria</taxon>
        <taxon>Halobacteriales</taxon>
        <taxon>Haloferacaceae</taxon>
        <taxon>Halogeometricum</taxon>
    </lineage>
</organism>
<feature type="domain" description="Tubulin/FtsZ GTPase" evidence="1">
    <location>
        <begin position="16"/>
        <end position="192"/>
    </location>
</feature>
<dbReference type="AlphaFoldDB" id="A0A1I6GU90"/>
<dbReference type="OrthoDB" id="173589at2157"/>
<keyword evidence="3" id="KW-1185">Reference proteome</keyword>
<name>A0A1I6GU90_9EURY</name>
<dbReference type="EMBL" id="FOYT01000001">
    <property type="protein sequence ID" value="SFR45627.1"/>
    <property type="molecule type" value="Genomic_DNA"/>
</dbReference>
<dbReference type="InterPro" id="IPR003008">
    <property type="entry name" value="Tubulin_FtsZ_GTPase"/>
</dbReference>
<accession>A0A1I6GU90</accession>
<gene>
    <name evidence="2" type="ORF">SAMN04487947_1647</name>
</gene>
<dbReference type="InterPro" id="IPR036525">
    <property type="entry name" value="Tubulin/FtsZ_GTPase_sf"/>
</dbReference>
<evidence type="ECO:0000313" key="3">
    <source>
        <dbReference type="Proteomes" id="UP000198531"/>
    </source>
</evidence>
<proteinExistence type="predicted"/>
<dbReference type="RefSeq" id="WP_089806299.1">
    <property type="nucleotide sequence ID" value="NZ_FOYT01000001.1"/>
</dbReference>
<dbReference type="STRING" id="553469.SAMN04487947_1647"/>
<dbReference type="SUPFAM" id="SSF52490">
    <property type="entry name" value="Tubulin nucleotide-binding domain-like"/>
    <property type="match status" value="1"/>
</dbReference>
<dbReference type="Pfam" id="PF00091">
    <property type="entry name" value="Tubulin"/>
    <property type="match status" value="1"/>
</dbReference>
<dbReference type="Proteomes" id="UP000198531">
    <property type="component" value="Unassembled WGS sequence"/>
</dbReference>
<dbReference type="GO" id="GO:0005525">
    <property type="term" value="F:GTP binding"/>
    <property type="evidence" value="ECO:0007669"/>
    <property type="project" value="InterPro"/>
</dbReference>
<evidence type="ECO:0000259" key="1">
    <source>
        <dbReference type="Pfam" id="PF00091"/>
    </source>
</evidence>
<protein>
    <submittedName>
        <fullName evidence="2">Tubulin/FtsZ family, GTPase domain</fullName>
    </submittedName>
</protein>